<keyword evidence="6" id="KW-1185">Reference proteome</keyword>
<reference evidence="5 6" key="1">
    <citation type="submission" date="2018-08" db="EMBL/GenBank/DDBJ databases">
        <title>Genomic Encyclopedia of Type Strains, Phase IV (KMG-IV): sequencing the most valuable type-strain genomes for metagenomic binning, comparative biology and taxonomic classification.</title>
        <authorList>
            <person name="Goeker M."/>
        </authorList>
    </citation>
    <scope>NUCLEOTIDE SEQUENCE [LARGE SCALE GENOMIC DNA]</scope>
    <source>
        <strain evidence="5 6">DSM 26022</strain>
    </source>
</reference>
<keyword evidence="1" id="KW-0889">Transcription antitermination</keyword>
<dbReference type="PANTHER" id="PTHR30265:SF7">
    <property type="entry name" value="TRANSCRIPTION ANTITERMINATION PROTEIN RFAH"/>
    <property type="match status" value="1"/>
</dbReference>
<dbReference type="InterPro" id="IPR008991">
    <property type="entry name" value="Translation_prot_SH3-like_sf"/>
</dbReference>
<keyword evidence="3" id="KW-0804">Transcription</keyword>
<dbReference type="InterPro" id="IPR010215">
    <property type="entry name" value="Transcription_antiterm_RfaH"/>
</dbReference>
<dbReference type="InterPro" id="IPR043425">
    <property type="entry name" value="NusG-like"/>
</dbReference>
<dbReference type="RefSeq" id="WP_245953011.1">
    <property type="nucleotide sequence ID" value="NZ_QUNR01000002.1"/>
</dbReference>
<gene>
    <name evidence="5" type="ORF">DFR26_1041</name>
</gene>
<evidence type="ECO:0000259" key="4">
    <source>
        <dbReference type="SMART" id="SM00738"/>
    </source>
</evidence>
<dbReference type="GO" id="GO:0031564">
    <property type="term" value="P:transcription antitermination"/>
    <property type="evidence" value="ECO:0007669"/>
    <property type="project" value="UniProtKB-KW"/>
</dbReference>
<evidence type="ECO:0000313" key="6">
    <source>
        <dbReference type="Proteomes" id="UP000256774"/>
    </source>
</evidence>
<dbReference type="NCBIfam" id="TIGR01955">
    <property type="entry name" value="RfaH"/>
    <property type="match status" value="1"/>
</dbReference>
<dbReference type="Pfam" id="PF02357">
    <property type="entry name" value="NusG"/>
    <property type="match status" value="1"/>
</dbReference>
<dbReference type="NCBIfam" id="NF006534">
    <property type="entry name" value="PRK09014.1"/>
    <property type="match status" value="1"/>
</dbReference>
<dbReference type="CDD" id="cd09892">
    <property type="entry name" value="NGN_SP_RfaH"/>
    <property type="match status" value="1"/>
</dbReference>
<proteinExistence type="predicted"/>
<dbReference type="AlphaFoldDB" id="A0A3E0H746"/>
<sequence>MQDDQDKHDMAARHWYVLQCKPRECERAVVQLANQGYVAFLPTLRREVIRRGQRTVISEPLFPHYIFVQLSATEDNWAPIRSTRGVAKVLRFGDLPLAVPEAIVRALQTREQAQDAGEATAAALFAPGQSVRISEGPLAGLEAVVAARDGNERVVLLLTLLHQQQRVNLPIAAIKATE</sequence>
<dbReference type="InterPro" id="IPR006645">
    <property type="entry name" value="NGN-like_dom"/>
</dbReference>
<evidence type="ECO:0000256" key="2">
    <source>
        <dbReference type="ARBA" id="ARBA00023015"/>
    </source>
</evidence>
<dbReference type="EMBL" id="QUNR01000002">
    <property type="protein sequence ID" value="REH38874.1"/>
    <property type="molecule type" value="Genomic_DNA"/>
</dbReference>
<dbReference type="SMART" id="SM00738">
    <property type="entry name" value="NGN"/>
    <property type="match status" value="1"/>
</dbReference>
<evidence type="ECO:0000256" key="3">
    <source>
        <dbReference type="ARBA" id="ARBA00023163"/>
    </source>
</evidence>
<dbReference type="InterPro" id="IPR036735">
    <property type="entry name" value="NGN_dom_sf"/>
</dbReference>
<evidence type="ECO:0000313" key="5">
    <source>
        <dbReference type="EMBL" id="REH38874.1"/>
    </source>
</evidence>
<evidence type="ECO:0000256" key="1">
    <source>
        <dbReference type="ARBA" id="ARBA00022814"/>
    </source>
</evidence>
<name>A0A3E0H746_9GAMM</name>
<dbReference type="Proteomes" id="UP000256774">
    <property type="component" value="Unassembled WGS sequence"/>
</dbReference>
<dbReference type="GO" id="GO:0006354">
    <property type="term" value="P:DNA-templated transcription elongation"/>
    <property type="evidence" value="ECO:0007669"/>
    <property type="project" value="InterPro"/>
</dbReference>
<dbReference type="PANTHER" id="PTHR30265">
    <property type="entry name" value="RHO-INTERACTING TRANSCRIPTION TERMINATION FACTOR NUSG"/>
    <property type="match status" value="1"/>
</dbReference>
<organism evidence="5 6">
    <name type="scientific">Paraperlucidibaca baekdonensis</name>
    <dbReference type="NCBI Taxonomy" id="748120"/>
    <lineage>
        <taxon>Bacteria</taxon>
        <taxon>Pseudomonadati</taxon>
        <taxon>Pseudomonadota</taxon>
        <taxon>Gammaproteobacteria</taxon>
        <taxon>Moraxellales</taxon>
        <taxon>Moraxellaceae</taxon>
        <taxon>Paraperlucidibaca</taxon>
    </lineage>
</organism>
<accession>A0A3E0H746</accession>
<protein>
    <submittedName>
        <fullName evidence="5">Transcription antitermination protein nusG</fullName>
    </submittedName>
</protein>
<keyword evidence="2" id="KW-0805">Transcription regulation</keyword>
<comment type="caution">
    <text evidence="5">The sequence shown here is derived from an EMBL/GenBank/DDBJ whole genome shotgun (WGS) entry which is preliminary data.</text>
</comment>
<dbReference type="SUPFAM" id="SSF82679">
    <property type="entry name" value="N-utilization substance G protein NusG, N-terminal domain"/>
    <property type="match status" value="1"/>
</dbReference>
<dbReference type="Gene3D" id="3.30.70.940">
    <property type="entry name" value="NusG, N-terminal domain"/>
    <property type="match status" value="1"/>
</dbReference>
<feature type="domain" description="NusG-like N-terminal" evidence="4">
    <location>
        <begin position="12"/>
        <end position="111"/>
    </location>
</feature>
<dbReference type="SUPFAM" id="SSF50104">
    <property type="entry name" value="Translation proteins SH3-like domain"/>
    <property type="match status" value="1"/>
</dbReference>
<dbReference type="GO" id="GO:0005829">
    <property type="term" value="C:cytosol"/>
    <property type="evidence" value="ECO:0007669"/>
    <property type="project" value="TreeGrafter"/>
</dbReference>